<dbReference type="SUPFAM" id="SSF53590">
    <property type="entry name" value="Nucleoside hydrolase"/>
    <property type="match status" value="1"/>
</dbReference>
<evidence type="ECO:0000256" key="2">
    <source>
        <dbReference type="ARBA" id="ARBA00022801"/>
    </source>
</evidence>
<evidence type="ECO:0000259" key="4">
    <source>
        <dbReference type="Pfam" id="PF01156"/>
    </source>
</evidence>
<keyword evidence="3" id="KW-0326">Glycosidase</keyword>
<evidence type="ECO:0000313" key="6">
    <source>
        <dbReference type="Proteomes" id="UP000326565"/>
    </source>
</evidence>
<comment type="similarity">
    <text evidence="1">Belongs to the IUNH family.</text>
</comment>
<dbReference type="PANTHER" id="PTHR12304:SF4">
    <property type="entry name" value="URIDINE NUCLEOSIDASE"/>
    <property type="match status" value="1"/>
</dbReference>
<evidence type="ECO:0000256" key="3">
    <source>
        <dbReference type="ARBA" id="ARBA00023295"/>
    </source>
</evidence>
<proteinExistence type="inferred from homology"/>
<dbReference type="AlphaFoldDB" id="A0A5N5WVY4"/>
<dbReference type="GO" id="GO:0005829">
    <property type="term" value="C:cytosol"/>
    <property type="evidence" value="ECO:0007669"/>
    <property type="project" value="TreeGrafter"/>
</dbReference>
<accession>A0A5N5WVY4</accession>
<keyword evidence="6" id="KW-1185">Reference proteome</keyword>
<evidence type="ECO:0000256" key="1">
    <source>
        <dbReference type="ARBA" id="ARBA00009176"/>
    </source>
</evidence>
<protein>
    <submittedName>
        <fullName evidence="5">Inosine/uridine-preferring nucleoside hydrolase domain-containing protein</fullName>
    </submittedName>
</protein>
<reference evidence="5 6" key="1">
    <citation type="submission" date="2019-04" db="EMBL/GenBank/DDBJ databases">
        <title>Friends and foes A comparative genomics study of 23 Aspergillus species from section Flavi.</title>
        <authorList>
            <consortium name="DOE Joint Genome Institute"/>
            <person name="Kjaerbolling I."/>
            <person name="Vesth T."/>
            <person name="Frisvad J.C."/>
            <person name="Nybo J.L."/>
            <person name="Theobald S."/>
            <person name="Kildgaard S."/>
            <person name="Isbrandt T."/>
            <person name="Kuo A."/>
            <person name="Sato A."/>
            <person name="Lyhne E.K."/>
            <person name="Kogle M.E."/>
            <person name="Wiebenga A."/>
            <person name="Kun R.S."/>
            <person name="Lubbers R.J."/>
            <person name="Makela M.R."/>
            <person name="Barry K."/>
            <person name="Chovatia M."/>
            <person name="Clum A."/>
            <person name="Daum C."/>
            <person name="Haridas S."/>
            <person name="He G."/>
            <person name="LaButti K."/>
            <person name="Lipzen A."/>
            <person name="Mondo S."/>
            <person name="Riley R."/>
            <person name="Salamov A."/>
            <person name="Simmons B.A."/>
            <person name="Magnuson J.K."/>
            <person name="Henrissat B."/>
            <person name="Mortensen U.H."/>
            <person name="Larsen T.O."/>
            <person name="Devries R.P."/>
            <person name="Grigoriev I.V."/>
            <person name="Machida M."/>
            <person name="Baker S.E."/>
            <person name="Andersen M.R."/>
        </authorList>
    </citation>
    <scope>NUCLEOTIDE SEQUENCE [LARGE SCALE GENOMIC DNA]</scope>
    <source>
        <strain evidence="5 6">CBS 151.66</strain>
    </source>
</reference>
<dbReference type="GO" id="GO:0006152">
    <property type="term" value="P:purine nucleoside catabolic process"/>
    <property type="evidence" value="ECO:0007669"/>
    <property type="project" value="TreeGrafter"/>
</dbReference>
<dbReference type="OrthoDB" id="432381at2759"/>
<organism evidence="5 6">
    <name type="scientific">Aspergillus leporis</name>
    <dbReference type="NCBI Taxonomy" id="41062"/>
    <lineage>
        <taxon>Eukaryota</taxon>
        <taxon>Fungi</taxon>
        <taxon>Dikarya</taxon>
        <taxon>Ascomycota</taxon>
        <taxon>Pezizomycotina</taxon>
        <taxon>Eurotiomycetes</taxon>
        <taxon>Eurotiomycetidae</taxon>
        <taxon>Eurotiales</taxon>
        <taxon>Aspergillaceae</taxon>
        <taxon>Aspergillus</taxon>
        <taxon>Aspergillus subgen. Circumdati</taxon>
    </lineage>
</organism>
<dbReference type="InterPro" id="IPR023186">
    <property type="entry name" value="IUNH"/>
</dbReference>
<name>A0A5N5WVY4_9EURO</name>
<evidence type="ECO:0000313" key="5">
    <source>
        <dbReference type="EMBL" id="KAB8071344.1"/>
    </source>
</evidence>
<dbReference type="Proteomes" id="UP000326565">
    <property type="component" value="Unassembled WGS sequence"/>
</dbReference>
<dbReference type="Pfam" id="PF01156">
    <property type="entry name" value="IU_nuc_hydro"/>
    <property type="match status" value="1"/>
</dbReference>
<dbReference type="PANTHER" id="PTHR12304">
    <property type="entry name" value="INOSINE-URIDINE PREFERRING NUCLEOSIDE HYDROLASE"/>
    <property type="match status" value="1"/>
</dbReference>
<gene>
    <name evidence="5" type="ORF">BDV29DRAFT_193355</name>
</gene>
<keyword evidence="2 5" id="KW-0378">Hydrolase</keyword>
<dbReference type="GO" id="GO:0008477">
    <property type="term" value="F:purine nucleosidase activity"/>
    <property type="evidence" value="ECO:0007669"/>
    <property type="project" value="TreeGrafter"/>
</dbReference>
<dbReference type="InterPro" id="IPR001910">
    <property type="entry name" value="Inosine/uridine_hydrolase_dom"/>
</dbReference>
<dbReference type="EMBL" id="ML732275">
    <property type="protein sequence ID" value="KAB8071344.1"/>
    <property type="molecule type" value="Genomic_DNA"/>
</dbReference>
<sequence length="306" mass="33663">MSRGIPARGASAIILAQHPALILLGVSMIYGNNSLKNTTENALNTLKALKRSYIPVYQGTAKPFCRDHPKWASDVHVDLPKSTIGPNTDQHAVIAMRDSLLEQPKGRRLHLMGGYIGGGFMNAPFSHRAGEAGRIGNATMWAEFNAFCDPEASKANFFNPRLSIKTVLILLDVTHLVLIKDDVLDLMLNGPSDKKHDSSSKTKKNFLDHIRVYMTGYRKNHDLDGPPHDPLVVAAILDHEGIEDIGFDYSGGEHLKIDLITEGGQLGRPVVTKLPAGQEGVRIPRGLDVPEFWRVLEQALSFVEHV</sequence>
<dbReference type="InterPro" id="IPR036452">
    <property type="entry name" value="Ribo_hydro-like"/>
</dbReference>
<feature type="domain" description="Inosine/uridine-preferring nucleoside hydrolase" evidence="4">
    <location>
        <begin position="83"/>
        <end position="294"/>
    </location>
</feature>
<dbReference type="Gene3D" id="3.90.245.10">
    <property type="entry name" value="Ribonucleoside hydrolase-like"/>
    <property type="match status" value="2"/>
</dbReference>